<dbReference type="Pfam" id="PF14223">
    <property type="entry name" value="Retrotran_gag_2"/>
    <property type="match status" value="1"/>
</dbReference>
<dbReference type="EMBL" id="ML213505">
    <property type="protein sequence ID" value="TFK54793.1"/>
    <property type="molecule type" value="Genomic_DNA"/>
</dbReference>
<accession>A0A5C3NBS0</accession>
<dbReference type="Proteomes" id="UP000305948">
    <property type="component" value="Unassembled WGS sequence"/>
</dbReference>
<dbReference type="STRING" id="5364.A0A5C3NBS0"/>
<name>A0A5C3NBS0_9AGAM</name>
<feature type="non-terminal residue" evidence="1">
    <location>
        <position position="111"/>
    </location>
</feature>
<evidence type="ECO:0000313" key="2">
    <source>
        <dbReference type="Proteomes" id="UP000305948"/>
    </source>
</evidence>
<gene>
    <name evidence="1" type="ORF">OE88DRAFT_1613202</name>
</gene>
<evidence type="ECO:0000313" key="1">
    <source>
        <dbReference type="EMBL" id="TFK54793.1"/>
    </source>
</evidence>
<feature type="non-terminal residue" evidence="1">
    <location>
        <position position="1"/>
    </location>
</feature>
<proteinExistence type="predicted"/>
<reference evidence="1 2" key="1">
    <citation type="journal article" date="2019" name="Nat. Ecol. Evol.">
        <title>Megaphylogeny resolves global patterns of mushroom evolution.</title>
        <authorList>
            <person name="Varga T."/>
            <person name="Krizsan K."/>
            <person name="Foldi C."/>
            <person name="Dima B."/>
            <person name="Sanchez-Garcia M."/>
            <person name="Sanchez-Ramirez S."/>
            <person name="Szollosi G.J."/>
            <person name="Szarkandi J.G."/>
            <person name="Papp V."/>
            <person name="Albert L."/>
            <person name="Andreopoulos W."/>
            <person name="Angelini C."/>
            <person name="Antonin V."/>
            <person name="Barry K.W."/>
            <person name="Bougher N.L."/>
            <person name="Buchanan P."/>
            <person name="Buyck B."/>
            <person name="Bense V."/>
            <person name="Catcheside P."/>
            <person name="Chovatia M."/>
            <person name="Cooper J."/>
            <person name="Damon W."/>
            <person name="Desjardin D."/>
            <person name="Finy P."/>
            <person name="Geml J."/>
            <person name="Haridas S."/>
            <person name="Hughes K."/>
            <person name="Justo A."/>
            <person name="Karasinski D."/>
            <person name="Kautmanova I."/>
            <person name="Kiss B."/>
            <person name="Kocsube S."/>
            <person name="Kotiranta H."/>
            <person name="LaButti K.M."/>
            <person name="Lechner B.E."/>
            <person name="Liimatainen K."/>
            <person name="Lipzen A."/>
            <person name="Lukacs Z."/>
            <person name="Mihaltcheva S."/>
            <person name="Morgado L.N."/>
            <person name="Niskanen T."/>
            <person name="Noordeloos M.E."/>
            <person name="Ohm R.A."/>
            <person name="Ortiz-Santana B."/>
            <person name="Ovrebo C."/>
            <person name="Racz N."/>
            <person name="Riley R."/>
            <person name="Savchenko A."/>
            <person name="Shiryaev A."/>
            <person name="Soop K."/>
            <person name="Spirin V."/>
            <person name="Szebenyi C."/>
            <person name="Tomsovsky M."/>
            <person name="Tulloss R.E."/>
            <person name="Uehling J."/>
            <person name="Grigoriev I.V."/>
            <person name="Vagvolgyi C."/>
            <person name="Papp T."/>
            <person name="Martin F.M."/>
            <person name="Miettinen O."/>
            <person name="Hibbett D.S."/>
            <person name="Nagy L.G."/>
        </authorList>
    </citation>
    <scope>NUCLEOTIDE SEQUENCE [LARGE SCALE GENOMIC DNA]</scope>
    <source>
        <strain evidence="1 2">OMC1185</strain>
    </source>
</reference>
<dbReference type="OrthoDB" id="2741288at2759"/>
<organism evidence="1 2">
    <name type="scientific">Heliocybe sulcata</name>
    <dbReference type="NCBI Taxonomy" id="5364"/>
    <lineage>
        <taxon>Eukaryota</taxon>
        <taxon>Fungi</taxon>
        <taxon>Dikarya</taxon>
        <taxon>Basidiomycota</taxon>
        <taxon>Agaricomycotina</taxon>
        <taxon>Agaricomycetes</taxon>
        <taxon>Gloeophyllales</taxon>
        <taxon>Gloeophyllaceae</taxon>
        <taxon>Heliocybe</taxon>
    </lineage>
</organism>
<keyword evidence="2" id="KW-1185">Reference proteome</keyword>
<protein>
    <submittedName>
        <fullName evidence="1">Uncharacterized protein</fullName>
    </submittedName>
</protein>
<sequence>WLEKDGRACGNIRLRCSPSVAVLIKDKTTAKDTWDMLKAMYSAMSIAAIYNELKAALGLKIPTNEHPAAAFAKLNQHFDKLSEAKQEIPSLLQVLIALHAAPPRYDSVVQV</sequence>
<dbReference type="AlphaFoldDB" id="A0A5C3NBS0"/>